<dbReference type="GO" id="GO:0032259">
    <property type="term" value="P:methylation"/>
    <property type="evidence" value="ECO:0007669"/>
    <property type="project" value="UniProtKB-KW"/>
</dbReference>
<evidence type="ECO:0000259" key="1">
    <source>
        <dbReference type="Pfam" id="PF08241"/>
    </source>
</evidence>
<keyword evidence="2" id="KW-0808">Transferase</keyword>
<dbReference type="InterPro" id="IPR029063">
    <property type="entry name" value="SAM-dependent_MTases_sf"/>
</dbReference>
<proteinExistence type="predicted"/>
<dbReference type="AlphaFoldDB" id="A0A0M4CXZ9"/>
<dbReference type="SUPFAM" id="SSF53335">
    <property type="entry name" value="S-adenosyl-L-methionine-dependent methyltransferases"/>
    <property type="match status" value="1"/>
</dbReference>
<dbReference type="GO" id="GO:0008757">
    <property type="term" value="F:S-adenosylmethionine-dependent methyltransferase activity"/>
    <property type="evidence" value="ECO:0007669"/>
    <property type="project" value="InterPro"/>
</dbReference>
<dbReference type="InterPro" id="IPR050508">
    <property type="entry name" value="Methyltransf_Superfamily"/>
</dbReference>
<accession>A0A0M4CXZ9</accession>
<dbReference type="OrthoDB" id="5319472at2"/>
<dbReference type="InterPro" id="IPR013216">
    <property type="entry name" value="Methyltransf_11"/>
</dbReference>
<dbReference type="Pfam" id="PF08241">
    <property type="entry name" value="Methyltransf_11"/>
    <property type="match status" value="1"/>
</dbReference>
<gene>
    <name evidence="2" type="ORF">DSOUD_0382</name>
</gene>
<sequence length="258" mass="28144">MAEQIQEEFGRQATRMASAPAFQDARTLRSIGAALGPAPAGRVLEIACGPGIVAEAIAPLASELVCLDATPEMLALARARLEKSGRSNVTFCEAFAEALPFCAAEFDVIVTRLSFHHFTDIQAVLAECRRVLRPQGRLIAADILSSPDPTESRLHNALEQLRDPTHVHMFSREEFLAALRFGGFESTAEEDWQQPRNFSEWARIVSVPGRTEPIREVMGALSRAGLQAGIQLHEADGDLRFTHSWILVTAVSGITENG</sequence>
<dbReference type="EMBL" id="CP010802">
    <property type="protein sequence ID" value="ALC15177.1"/>
    <property type="molecule type" value="Genomic_DNA"/>
</dbReference>
<dbReference type="PANTHER" id="PTHR42912:SF93">
    <property type="entry name" value="N6-ADENOSINE-METHYLTRANSFERASE TMT1A"/>
    <property type="match status" value="1"/>
</dbReference>
<dbReference type="KEGG" id="des:DSOUD_0382"/>
<dbReference type="PATRIC" id="fig|1603606.3.peg.415"/>
<reference evidence="2 3" key="1">
    <citation type="submission" date="2015-07" db="EMBL/GenBank/DDBJ databases">
        <title>Isolation and Genomic Characterization of a Novel Halophilic Metal-Reducing Deltaproteobacterium from the Deep Subsurface.</title>
        <authorList>
            <person name="Badalamenti J.P."/>
            <person name="Summers Z.M."/>
            <person name="Gralnick J.A."/>
            <person name="Bond D.R."/>
        </authorList>
    </citation>
    <scope>NUCLEOTIDE SEQUENCE [LARGE SCALE GENOMIC DNA]</scope>
    <source>
        <strain evidence="2 3">WTL</strain>
    </source>
</reference>
<dbReference type="RefSeq" id="WP_053549406.1">
    <property type="nucleotide sequence ID" value="NZ_CP010802.1"/>
</dbReference>
<dbReference type="PANTHER" id="PTHR42912">
    <property type="entry name" value="METHYLTRANSFERASE"/>
    <property type="match status" value="1"/>
</dbReference>
<dbReference type="CDD" id="cd02440">
    <property type="entry name" value="AdoMet_MTases"/>
    <property type="match status" value="1"/>
</dbReference>
<name>A0A0M4CXZ9_9BACT</name>
<evidence type="ECO:0000313" key="3">
    <source>
        <dbReference type="Proteomes" id="UP000057158"/>
    </source>
</evidence>
<organism evidence="2 3">
    <name type="scientific">Desulfuromonas soudanensis</name>
    <dbReference type="NCBI Taxonomy" id="1603606"/>
    <lineage>
        <taxon>Bacteria</taxon>
        <taxon>Pseudomonadati</taxon>
        <taxon>Thermodesulfobacteriota</taxon>
        <taxon>Desulfuromonadia</taxon>
        <taxon>Desulfuromonadales</taxon>
        <taxon>Desulfuromonadaceae</taxon>
        <taxon>Desulfuromonas</taxon>
    </lineage>
</organism>
<evidence type="ECO:0000313" key="2">
    <source>
        <dbReference type="EMBL" id="ALC15177.1"/>
    </source>
</evidence>
<keyword evidence="2" id="KW-0489">Methyltransferase</keyword>
<keyword evidence="3" id="KW-1185">Reference proteome</keyword>
<dbReference type="Gene3D" id="3.40.50.150">
    <property type="entry name" value="Vaccinia Virus protein VP39"/>
    <property type="match status" value="1"/>
</dbReference>
<dbReference type="Proteomes" id="UP000057158">
    <property type="component" value="Chromosome"/>
</dbReference>
<feature type="domain" description="Methyltransferase type 11" evidence="1">
    <location>
        <begin position="44"/>
        <end position="139"/>
    </location>
</feature>
<dbReference type="STRING" id="1603606.DSOUD_0382"/>
<protein>
    <submittedName>
        <fullName evidence="2">Putative SAM-dependent methyltransferase</fullName>
    </submittedName>
</protein>